<feature type="region of interest" description="Disordered" evidence="6">
    <location>
        <begin position="561"/>
        <end position="600"/>
    </location>
</feature>
<evidence type="ECO:0000313" key="9">
    <source>
        <dbReference type="Proteomes" id="UP000007431"/>
    </source>
</evidence>
<comment type="similarity">
    <text evidence="1">Belongs to the TALE/M-ATYP homeobox family.</text>
</comment>
<dbReference type="OMA" id="EAFNENT"/>
<dbReference type="InterPro" id="IPR001356">
    <property type="entry name" value="HD"/>
</dbReference>
<keyword evidence="3 5" id="KW-0371">Homeobox</keyword>
<dbReference type="InParanoid" id="D8PSE2"/>
<evidence type="ECO:0000256" key="3">
    <source>
        <dbReference type="ARBA" id="ARBA00023155"/>
    </source>
</evidence>
<feature type="non-terminal residue" evidence="8">
    <location>
        <position position="600"/>
    </location>
</feature>
<organism evidence="9">
    <name type="scientific">Schizophyllum commune (strain H4-8 / FGSC 9210)</name>
    <name type="common">Split gill fungus</name>
    <dbReference type="NCBI Taxonomy" id="578458"/>
    <lineage>
        <taxon>Eukaryota</taxon>
        <taxon>Fungi</taxon>
        <taxon>Dikarya</taxon>
        <taxon>Basidiomycota</taxon>
        <taxon>Agaricomycotina</taxon>
        <taxon>Agaricomycetes</taxon>
        <taxon>Agaricomycetidae</taxon>
        <taxon>Agaricales</taxon>
        <taxon>Schizophyllaceae</taxon>
        <taxon>Schizophyllum</taxon>
    </lineage>
</organism>
<keyword evidence="4 5" id="KW-0539">Nucleus</keyword>
<feature type="compositionally biased region" description="Polar residues" evidence="6">
    <location>
        <begin position="287"/>
        <end position="296"/>
    </location>
</feature>
<dbReference type="SMART" id="SM00389">
    <property type="entry name" value="HOX"/>
    <property type="match status" value="1"/>
</dbReference>
<dbReference type="Gene3D" id="1.10.10.60">
    <property type="entry name" value="Homeodomain-like"/>
    <property type="match status" value="1"/>
</dbReference>
<name>D8PSE2_SCHCM</name>
<accession>D8PSE2</accession>
<evidence type="ECO:0000256" key="5">
    <source>
        <dbReference type="PROSITE-ProRule" id="PRU00108"/>
    </source>
</evidence>
<feature type="compositionally biased region" description="Low complexity" evidence="6">
    <location>
        <begin position="301"/>
        <end position="310"/>
    </location>
</feature>
<feature type="compositionally biased region" description="Polar residues" evidence="6">
    <location>
        <begin position="244"/>
        <end position="254"/>
    </location>
</feature>
<dbReference type="InterPro" id="IPR009057">
    <property type="entry name" value="Homeodomain-like_sf"/>
</dbReference>
<evidence type="ECO:0000256" key="4">
    <source>
        <dbReference type="ARBA" id="ARBA00023242"/>
    </source>
</evidence>
<dbReference type="CDD" id="cd00086">
    <property type="entry name" value="homeodomain"/>
    <property type="match status" value="1"/>
</dbReference>
<dbReference type="AlphaFoldDB" id="D8PSE2"/>
<evidence type="ECO:0000256" key="6">
    <source>
        <dbReference type="SAM" id="MobiDB-lite"/>
    </source>
</evidence>
<evidence type="ECO:0000256" key="1">
    <source>
        <dbReference type="ARBA" id="ARBA00005800"/>
    </source>
</evidence>
<sequence length="600" mass="65777">MASSLAKPLGPSAAANTMLSSVTAFQSFLADNATKHPDNTSYERRQAIEKAFENLRVDLPKIYVPPRVTKPKPSQPESAPASRSPRTCPPKRIDACYKWLLNHLHNPYPTREEREDLARQSSSDIKSITAWFVTARQRIGWSNLRATRFQRSQVLIVEAASKFWPERDTRQPLEPDLELRFAEIEANTRSMYSEEQYPSVTLMNLLQEHQPSSVAVASNAPSKKRKLDGPADHDGQEHKRRRSASTPHTTSTSDVSRERKVVSARRKRVPSAPPPPTAHDAAPPTLSLASSVSSTPKFGEPSLSSPSPKNSLKRTRSDDDAREAKRPHLLPVWNDPRARPRAASHSGAKTSSTRKPPSAARRVRSEAPPQLSRSASTPLVPTPSPWDDDVWSSLFAIDTSGVQEASTCSIDLPASDVIINPVNPFAGEGPSLPCESNLSPIDVHEDVASPSETVDLSLPTLCSTPSSTNTDFSSLPSLCDAHEFDSIYPQLPSAFDSTCAPIDGTYAPLMCPDYTSSGLAGDWYNYNHLDDPLFMLGADLQQLPIDAAPSPPEWEWALTAQMPSPPRMVDDLPSPSRKRSLDEDDACPSKDLPAAKRVKV</sequence>
<keyword evidence="2 5" id="KW-0238">DNA-binding</keyword>
<evidence type="ECO:0000259" key="7">
    <source>
        <dbReference type="PROSITE" id="PS50071"/>
    </source>
</evidence>
<dbReference type="GO" id="GO:0005634">
    <property type="term" value="C:nucleus"/>
    <property type="evidence" value="ECO:0007669"/>
    <property type="project" value="UniProtKB-SubCell"/>
</dbReference>
<dbReference type="KEGG" id="scm:SCHCO_02489147"/>
<dbReference type="EMBL" id="GL377302">
    <property type="protein sequence ID" value="EFJ02595.1"/>
    <property type="molecule type" value="Genomic_DNA"/>
</dbReference>
<gene>
    <name evidence="8" type="primary">ABQ6</name>
    <name evidence="8" type="ORF">SCHCODRAFT_269864</name>
</gene>
<dbReference type="OrthoDB" id="250329at2759"/>
<dbReference type="GeneID" id="9585129"/>
<dbReference type="Pfam" id="PF05920">
    <property type="entry name" value="Homeobox_KN"/>
    <property type="match status" value="1"/>
</dbReference>
<feature type="domain" description="Homeobox" evidence="7">
    <location>
        <begin position="106"/>
        <end position="142"/>
    </location>
</feature>
<dbReference type="VEuPathDB" id="FungiDB:SCHCODRAFT_02489147"/>
<feature type="region of interest" description="Disordered" evidence="6">
    <location>
        <begin position="211"/>
        <end position="383"/>
    </location>
</feature>
<feature type="compositionally biased region" description="Basic and acidic residues" evidence="6">
    <location>
        <begin position="227"/>
        <end position="237"/>
    </location>
</feature>
<evidence type="ECO:0000256" key="2">
    <source>
        <dbReference type="ARBA" id="ARBA00023125"/>
    </source>
</evidence>
<comment type="subcellular location">
    <subcellularLocation>
        <location evidence="5">Nucleus</location>
    </subcellularLocation>
</comment>
<dbReference type="HOGENOM" id="CLU_455046_0_0_1"/>
<dbReference type="PROSITE" id="PS50071">
    <property type="entry name" value="HOMEOBOX_2"/>
    <property type="match status" value="1"/>
</dbReference>
<protein>
    <submittedName>
        <fullName evidence="8">A-beta Q6, HD1 mating type protein</fullName>
    </submittedName>
</protein>
<feature type="DNA-binding region" description="Homeobox" evidence="5">
    <location>
        <begin position="108"/>
        <end position="143"/>
    </location>
</feature>
<dbReference type="eggNOG" id="ENOG502SBNZ">
    <property type="taxonomic scope" value="Eukaryota"/>
</dbReference>
<feature type="region of interest" description="Disordered" evidence="6">
    <location>
        <begin position="63"/>
        <end position="89"/>
    </location>
</feature>
<feature type="compositionally biased region" description="Basic and acidic residues" evidence="6">
    <location>
        <begin position="315"/>
        <end position="326"/>
    </location>
</feature>
<keyword evidence="9" id="KW-1185">Reference proteome</keyword>
<dbReference type="GO" id="GO:0003677">
    <property type="term" value="F:DNA binding"/>
    <property type="evidence" value="ECO:0007669"/>
    <property type="project" value="UniProtKB-UniRule"/>
</dbReference>
<evidence type="ECO:0000313" key="8">
    <source>
        <dbReference type="EMBL" id="EFJ02595.1"/>
    </source>
</evidence>
<reference evidence="8 9" key="1">
    <citation type="journal article" date="2010" name="Nat. Biotechnol.">
        <title>Genome sequence of the model mushroom Schizophyllum commune.</title>
        <authorList>
            <person name="Ohm R.A."/>
            <person name="de Jong J.F."/>
            <person name="Lugones L.G."/>
            <person name="Aerts A."/>
            <person name="Kothe E."/>
            <person name="Stajich J.E."/>
            <person name="de Vries R.P."/>
            <person name="Record E."/>
            <person name="Levasseur A."/>
            <person name="Baker S.E."/>
            <person name="Bartholomew K.A."/>
            <person name="Coutinho P.M."/>
            <person name="Erdmann S."/>
            <person name="Fowler T.J."/>
            <person name="Gathman A.C."/>
            <person name="Lombard V."/>
            <person name="Henrissat B."/>
            <person name="Knabe N."/>
            <person name="Kuees U."/>
            <person name="Lilly W.W."/>
            <person name="Lindquist E."/>
            <person name="Lucas S."/>
            <person name="Magnuson J.K."/>
            <person name="Piumi F."/>
            <person name="Raudaskoski M."/>
            <person name="Salamov A."/>
            <person name="Schmutz J."/>
            <person name="Schwarze F.W.M.R."/>
            <person name="vanKuyk P.A."/>
            <person name="Horton J.S."/>
            <person name="Grigoriev I.V."/>
            <person name="Woesten H.A.B."/>
        </authorList>
    </citation>
    <scope>NUCLEOTIDE SEQUENCE [LARGE SCALE GENOMIC DNA]</scope>
    <source>
        <strain evidence="9">H4-8 / FGSC 9210</strain>
    </source>
</reference>
<proteinExistence type="inferred from homology"/>
<dbReference type="InterPro" id="IPR008422">
    <property type="entry name" value="KN_HD"/>
</dbReference>
<feature type="compositionally biased region" description="Low complexity" evidence="6">
    <location>
        <begin position="211"/>
        <end position="221"/>
    </location>
</feature>
<dbReference type="RefSeq" id="XP_003037497.1">
    <property type="nucleotide sequence ID" value="XM_003037451.1"/>
</dbReference>
<dbReference type="GO" id="GO:0006355">
    <property type="term" value="P:regulation of DNA-templated transcription"/>
    <property type="evidence" value="ECO:0007669"/>
    <property type="project" value="InterPro"/>
</dbReference>
<dbReference type="SUPFAM" id="SSF46689">
    <property type="entry name" value="Homeodomain-like"/>
    <property type="match status" value="1"/>
</dbReference>
<dbReference type="Proteomes" id="UP000007431">
    <property type="component" value="Unassembled WGS sequence"/>
</dbReference>